<dbReference type="OrthoDB" id="5396786at2759"/>
<dbReference type="InterPro" id="IPR040347">
    <property type="entry name" value="YBP1/2"/>
</dbReference>
<sequence>MSDEETVQELSAELICEYLTKAIEDLKETNDYISYATLLDIHLSDAERYSDDEKSLILKTLIKVLEENPDISYEIGWDLPELLLGFFDLEWDFEGSLLRSTDVIKNVMNAFDVIAKSGNPKELFLRSIELLSGLDYSSLVGEDDKASKIMDIKLHVLIELLSTSLKRISTIYPSKFLAMALAALLKSYVSYNNVTSNVRIIARRLYLFARDYIPPLKPVDYIEQHGLTQEEADKLDDDENYLQRTLLQSFLTHIFGISFKTRSPSNSLHLYGSLQSKNTGKFPKFVIKSEGYEDDQTSSTKILFVRIITLMLSYDIEIEDEFTKLKEESVELFSNIDSNLEEDEKIQNVLKIAINDKVSHLFHPETEKIPINSSGLLVSIIYHALETQKILPISVSEAIALALRFLSPGVMSESFNNFGLYDAVLFWSWAAIRNATSSDFKNIPKYQIILYLQILVFYSSTTSDSDYRMITITLFTRVLSLIDESIAYDFIINTLTTAPYENAKACIILILKDLSIRERVNVDDISDKLSKTTITKEENKTLPKLPKRHYIELTKSRLEDVYALIRETIDDTFQENGEFASSEKFKLLLSYINFLITFKNKFAGDEIIEIKKACEQKVKNYKNSNKNPPSELQNGDNIEFLTLSLEFL</sequence>
<dbReference type="InterPro" id="IPR013877">
    <property type="entry name" value="YAP-bd/ALF4/Glomulin"/>
</dbReference>
<dbReference type="Proteomes" id="UP000769528">
    <property type="component" value="Unassembled WGS sequence"/>
</dbReference>
<gene>
    <name evidence="1" type="ORF">WICMUC_002863</name>
</gene>
<dbReference type="GO" id="GO:0005737">
    <property type="term" value="C:cytoplasm"/>
    <property type="evidence" value="ECO:0007669"/>
    <property type="project" value="TreeGrafter"/>
</dbReference>
<evidence type="ECO:0000313" key="2">
    <source>
        <dbReference type="Proteomes" id="UP000769528"/>
    </source>
</evidence>
<dbReference type="Pfam" id="PF08568">
    <property type="entry name" value="Kinetochor_Ybp2"/>
    <property type="match status" value="1"/>
</dbReference>
<name>A0A9P8TDE4_9ASCO</name>
<protein>
    <submittedName>
        <fullName evidence="1">Uncharacterized protein</fullName>
    </submittedName>
</protein>
<comment type="caution">
    <text evidence="1">The sequence shown here is derived from an EMBL/GenBank/DDBJ whole genome shotgun (WGS) entry which is preliminary data.</text>
</comment>
<reference evidence="1" key="1">
    <citation type="journal article" date="2021" name="Open Biol.">
        <title>Shared evolutionary footprints suggest mitochondrial oxidative damage underlies multiple complex I losses in fungi.</title>
        <authorList>
            <person name="Schikora-Tamarit M.A."/>
            <person name="Marcet-Houben M."/>
            <person name="Nosek J."/>
            <person name="Gabaldon T."/>
        </authorList>
    </citation>
    <scope>NUCLEOTIDE SEQUENCE</scope>
    <source>
        <strain evidence="1">CBS6341</strain>
    </source>
</reference>
<reference evidence="1" key="2">
    <citation type="submission" date="2021-01" db="EMBL/GenBank/DDBJ databases">
        <authorList>
            <person name="Schikora-Tamarit M.A."/>
        </authorList>
    </citation>
    <scope>NUCLEOTIDE SEQUENCE</scope>
    <source>
        <strain evidence="1">CBS6341</strain>
    </source>
</reference>
<keyword evidence="2" id="KW-1185">Reference proteome</keyword>
<accession>A0A9P8TDE4</accession>
<proteinExistence type="predicted"/>
<dbReference type="AlphaFoldDB" id="A0A9P8TDE4"/>
<dbReference type="EMBL" id="JAEUBF010000782">
    <property type="protein sequence ID" value="KAH3675031.1"/>
    <property type="molecule type" value="Genomic_DNA"/>
</dbReference>
<dbReference type="GO" id="GO:0034599">
    <property type="term" value="P:cellular response to oxidative stress"/>
    <property type="evidence" value="ECO:0007669"/>
    <property type="project" value="InterPro"/>
</dbReference>
<organism evidence="1 2">
    <name type="scientific">Wickerhamomyces mucosus</name>
    <dbReference type="NCBI Taxonomy" id="1378264"/>
    <lineage>
        <taxon>Eukaryota</taxon>
        <taxon>Fungi</taxon>
        <taxon>Dikarya</taxon>
        <taxon>Ascomycota</taxon>
        <taxon>Saccharomycotina</taxon>
        <taxon>Saccharomycetes</taxon>
        <taxon>Phaffomycetales</taxon>
        <taxon>Wickerhamomycetaceae</taxon>
        <taxon>Wickerhamomyces</taxon>
    </lineage>
</organism>
<evidence type="ECO:0000313" key="1">
    <source>
        <dbReference type="EMBL" id="KAH3675031.1"/>
    </source>
</evidence>
<dbReference type="PANTHER" id="PTHR28020">
    <property type="entry name" value="YAP1-BINDING PROTEIN 1-RELATED"/>
    <property type="match status" value="1"/>
</dbReference>
<dbReference type="PANTHER" id="PTHR28020:SF1">
    <property type="entry name" value="YAP1-BINDING PROTEIN 1-RELATED"/>
    <property type="match status" value="1"/>
</dbReference>